<dbReference type="GO" id="GO:0005886">
    <property type="term" value="C:plasma membrane"/>
    <property type="evidence" value="ECO:0007669"/>
    <property type="project" value="TreeGrafter"/>
</dbReference>
<keyword evidence="9 13" id="KW-0472">Membrane</keyword>
<keyword evidence="10 12" id="KW-0739">Sodium transport</keyword>
<name>A0A903UNX6_AEDAE</name>
<evidence type="ECO:0000256" key="7">
    <source>
        <dbReference type="ARBA" id="ARBA00023053"/>
    </source>
</evidence>
<keyword evidence="4 12" id="KW-0894">Sodium channel</keyword>
<evidence type="ECO:0000313" key="14">
    <source>
        <dbReference type="EnsemblMetazoa" id="AAEL010995-PB"/>
    </source>
</evidence>
<organism evidence="14 15">
    <name type="scientific">Aedes aegypti</name>
    <name type="common">Yellowfever mosquito</name>
    <name type="synonym">Culex aegypti</name>
    <dbReference type="NCBI Taxonomy" id="7159"/>
    <lineage>
        <taxon>Eukaryota</taxon>
        <taxon>Metazoa</taxon>
        <taxon>Ecdysozoa</taxon>
        <taxon>Arthropoda</taxon>
        <taxon>Hexapoda</taxon>
        <taxon>Insecta</taxon>
        <taxon>Pterygota</taxon>
        <taxon>Neoptera</taxon>
        <taxon>Endopterygota</taxon>
        <taxon>Diptera</taxon>
        <taxon>Nematocera</taxon>
        <taxon>Culicoidea</taxon>
        <taxon>Culicidae</taxon>
        <taxon>Culicinae</taxon>
        <taxon>Aedini</taxon>
        <taxon>Aedes</taxon>
        <taxon>Stegomyia</taxon>
    </lineage>
</organism>
<evidence type="ECO:0000256" key="12">
    <source>
        <dbReference type="RuleBase" id="RU000679"/>
    </source>
</evidence>
<dbReference type="PANTHER" id="PTHR11690:SF288">
    <property type="entry name" value="AMILORIDE-SENSITIVE NA+ CHANNEL-RELATED"/>
    <property type="match status" value="1"/>
</dbReference>
<feature type="transmembrane region" description="Helical" evidence="13">
    <location>
        <begin position="38"/>
        <end position="55"/>
    </location>
</feature>
<keyword evidence="6 13" id="KW-1133">Transmembrane helix</keyword>
<evidence type="ECO:0000256" key="13">
    <source>
        <dbReference type="SAM" id="Phobius"/>
    </source>
</evidence>
<dbReference type="OMA" id="AYCIAND"/>
<keyword evidence="11 12" id="KW-0407">Ion channel</keyword>
<dbReference type="PRINTS" id="PR01078">
    <property type="entry name" value="AMINACHANNEL"/>
</dbReference>
<evidence type="ECO:0000256" key="8">
    <source>
        <dbReference type="ARBA" id="ARBA00023065"/>
    </source>
</evidence>
<dbReference type="Pfam" id="PF00858">
    <property type="entry name" value="ASC"/>
    <property type="match status" value="1"/>
</dbReference>
<evidence type="ECO:0000256" key="9">
    <source>
        <dbReference type="ARBA" id="ARBA00023136"/>
    </source>
</evidence>
<dbReference type="GO" id="GO:0015280">
    <property type="term" value="F:ligand-gated sodium channel activity"/>
    <property type="evidence" value="ECO:0007669"/>
    <property type="project" value="TreeGrafter"/>
</dbReference>
<feature type="transmembrane region" description="Helical" evidence="13">
    <location>
        <begin position="486"/>
        <end position="506"/>
    </location>
</feature>
<keyword evidence="8 12" id="KW-0406">Ion transport</keyword>
<evidence type="ECO:0000256" key="11">
    <source>
        <dbReference type="ARBA" id="ARBA00023303"/>
    </source>
</evidence>
<sequence length="543" mass="62721">MCRIISTWKRLNKEWQKENSIRAYAHLANRRLTLFERIFWFACIIATAVACWLSVSNVYTKWRENPVVIAYAPRFSPVSTIPFPAITICPLTKTRVEAFNLSEVYEIVSKGAPLDEVKEKQLRALAHVCPCSNHWRNYSAVADESIVETLQNISLPFEETLLMCLWQTKRVPCRHLFTETLVDDGICYTFNELLSNETYRTNAISRDFTSFGTEAVQSRWSLETGYEPQAGLYAFPRRALSNGFQAGLTVMPMVRKIDQEFLCRGPYTGYKFAVHSPGEIPLTGDKFYRLNTLNSITLTITPRITKTSQELRSVAPSRRRCFFNDERPLRFFRTYSSNNCFLECIANFTLEKCHCVKFSMPRTADTKVCDASKIDCYFNIYQDMYRHKVANALSGNKCNCLPPCNSLEYDVEMSQFPFNFHELATAMRMPAFEYDQYVLLCLRWLKLVLSFTLSLSRMDAAVMFVGLKARHYLPMWRRELMGITDAVAKLGGIFALLLGASMLTFAECVYYHCVRPLRRENVRNGRVQNVRTAQRFGFSSRPY</sequence>
<keyword evidence="3 12" id="KW-0813">Transport</keyword>
<evidence type="ECO:0000256" key="10">
    <source>
        <dbReference type="ARBA" id="ARBA00023201"/>
    </source>
</evidence>
<keyword evidence="7" id="KW-0915">Sodium</keyword>
<accession>A0A903UNX6</accession>
<evidence type="ECO:0000256" key="3">
    <source>
        <dbReference type="ARBA" id="ARBA00022448"/>
    </source>
</evidence>
<reference evidence="14 15" key="1">
    <citation type="submission" date="2017-06" db="EMBL/GenBank/DDBJ databases">
        <title>Aedes aegypti genome working group (AGWG) sequencing and assembly.</title>
        <authorList>
            <consortium name="Aedes aegypti Genome Working Group (AGWG)"/>
            <person name="Matthews B.J."/>
        </authorList>
    </citation>
    <scope>NUCLEOTIDE SEQUENCE [LARGE SCALE GENOMIC DNA]</scope>
    <source>
        <strain evidence="14 15">LVP_AGWG</strain>
    </source>
</reference>
<dbReference type="AlphaFoldDB" id="A0A903UNX6"/>
<evidence type="ECO:0000256" key="4">
    <source>
        <dbReference type="ARBA" id="ARBA00022461"/>
    </source>
</evidence>
<dbReference type="PANTHER" id="PTHR11690">
    <property type="entry name" value="AMILORIDE-SENSITIVE SODIUM CHANNEL-RELATED"/>
    <property type="match status" value="1"/>
</dbReference>
<evidence type="ECO:0000256" key="2">
    <source>
        <dbReference type="ARBA" id="ARBA00007193"/>
    </source>
</evidence>
<proteinExistence type="inferred from homology"/>
<dbReference type="EnsemblMetazoa" id="AAEL010995-RB">
    <property type="protein sequence ID" value="AAEL010995-PB"/>
    <property type="gene ID" value="AAEL010995"/>
</dbReference>
<keyword evidence="5 12" id="KW-0812">Transmembrane</keyword>
<dbReference type="Proteomes" id="UP000008820">
    <property type="component" value="Chromosome 3"/>
</dbReference>
<dbReference type="Gene3D" id="1.10.287.820">
    <property type="entry name" value="Acid-sensing ion channel domain"/>
    <property type="match status" value="1"/>
</dbReference>
<evidence type="ECO:0000256" key="1">
    <source>
        <dbReference type="ARBA" id="ARBA00004141"/>
    </source>
</evidence>
<dbReference type="KEGG" id="aag:5574235"/>
<protein>
    <submittedName>
        <fullName evidence="14">Uncharacterized protein</fullName>
    </submittedName>
</protein>
<comment type="similarity">
    <text evidence="2 12">Belongs to the amiloride-sensitive sodium channel (TC 1.A.6) family.</text>
</comment>
<gene>
    <name evidence="14" type="primary">5574235</name>
</gene>
<evidence type="ECO:0000313" key="15">
    <source>
        <dbReference type="Proteomes" id="UP000008820"/>
    </source>
</evidence>
<dbReference type="OrthoDB" id="7759848at2759"/>
<reference evidence="14" key="2">
    <citation type="submission" date="2022-10" db="UniProtKB">
        <authorList>
            <consortium name="EnsemblMetazoa"/>
        </authorList>
    </citation>
    <scope>IDENTIFICATION</scope>
    <source>
        <strain evidence="14">LVP_AGWG</strain>
    </source>
</reference>
<evidence type="ECO:0000256" key="6">
    <source>
        <dbReference type="ARBA" id="ARBA00022989"/>
    </source>
</evidence>
<dbReference type="InterPro" id="IPR001873">
    <property type="entry name" value="ENaC"/>
</dbReference>
<keyword evidence="15" id="KW-1185">Reference proteome</keyword>
<comment type="subcellular location">
    <subcellularLocation>
        <location evidence="1">Membrane</location>
        <topology evidence="1">Multi-pass membrane protein</topology>
    </subcellularLocation>
</comment>
<evidence type="ECO:0000256" key="5">
    <source>
        <dbReference type="ARBA" id="ARBA00022692"/>
    </source>
</evidence>